<feature type="signal peptide" evidence="1">
    <location>
        <begin position="1"/>
        <end position="21"/>
    </location>
</feature>
<gene>
    <name evidence="2" type="ORF">SAMN04488541_104411</name>
</gene>
<accession>A0A1I2J8M8</accession>
<dbReference type="RefSeq" id="WP_143090993.1">
    <property type="nucleotide sequence ID" value="NZ_FONY01000044.1"/>
</dbReference>
<evidence type="ECO:0000256" key="1">
    <source>
        <dbReference type="SAM" id="SignalP"/>
    </source>
</evidence>
<dbReference type="AlphaFoldDB" id="A0A1I2J8M8"/>
<dbReference type="STRING" id="1003.SAMN04488541_104411"/>
<evidence type="ECO:0000313" key="3">
    <source>
        <dbReference type="Proteomes" id="UP000199513"/>
    </source>
</evidence>
<organism evidence="2 3">
    <name type="scientific">Thermoflexibacter ruber</name>
    <dbReference type="NCBI Taxonomy" id="1003"/>
    <lineage>
        <taxon>Bacteria</taxon>
        <taxon>Pseudomonadati</taxon>
        <taxon>Bacteroidota</taxon>
        <taxon>Cytophagia</taxon>
        <taxon>Cytophagales</taxon>
        <taxon>Thermoflexibacteraceae</taxon>
        <taxon>Thermoflexibacter</taxon>
    </lineage>
</organism>
<reference evidence="2 3" key="1">
    <citation type="submission" date="2016-10" db="EMBL/GenBank/DDBJ databases">
        <authorList>
            <person name="de Groot N.N."/>
        </authorList>
    </citation>
    <scope>NUCLEOTIDE SEQUENCE [LARGE SCALE GENOMIC DNA]</scope>
    <source>
        <strain>GEY</strain>
        <strain evidence="3">DSM 9560</strain>
    </source>
</reference>
<dbReference type="EMBL" id="FONY01000044">
    <property type="protein sequence ID" value="SFF50884.1"/>
    <property type="molecule type" value="Genomic_DNA"/>
</dbReference>
<sequence>MKYLGVIVFFLAHLFSSFTFAQDHQRIEFEAKYQADKFNNFQLVPLKKQGFVLFREHTKQKGNWVFSLYDTCLNKQWEKNIQVNPKFVFQAKQRDGENIYLLFTKYQKSDFQIVQFNTLTLQLSLHTIQGLKKFGFTGFRAMNNAFFVSGVIGQTALVLYFDLLEKKTRVLPASLTKDLEIDSIEKDSLNNVLHFTIASEKRTDYELLIKSFDTQGNLVNEIKVGNTNENKLISGKLSVLDNGQKIVIGTYSDGSSSLADGIYIAGFQENNTQEYIQFYPFSQFEHFFDFIPKDFQRKVSKKKQKNNTLKGKDVRLQYRLLVHSPILRKEDILLIAEAYFPLYRYNPKVDWQGRREGVTSEIVFDSYQHTHALALSFNRKGKLLWDNIFKIEQVKNKDLQKIIQVRVRKDSLVLLYGAEGFIKSKTIEKQSVKDSETKVPIPINSPHDQIKKTYSNEIAFWYEKHFLAWGYQAIGNEKGTPNAKNRKVFFVAKVLY</sequence>
<keyword evidence="3" id="KW-1185">Reference proteome</keyword>
<dbReference type="Proteomes" id="UP000199513">
    <property type="component" value="Unassembled WGS sequence"/>
</dbReference>
<evidence type="ECO:0000313" key="2">
    <source>
        <dbReference type="EMBL" id="SFF50884.1"/>
    </source>
</evidence>
<keyword evidence="1" id="KW-0732">Signal</keyword>
<feature type="chain" id="PRO_5011589312" evidence="1">
    <location>
        <begin position="22"/>
        <end position="496"/>
    </location>
</feature>
<protein>
    <submittedName>
        <fullName evidence="2">Uncharacterized protein</fullName>
    </submittedName>
</protein>
<proteinExistence type="predicted"/>
<dbReference type="OrthoDB" id="1059469at2"/>
<name>A0A1I2J8M8_9BACT</name>